<dbReference type="GO" id="GO:0005524">
    <property type="term" value="F:ATP binding"/>
    <property type="evidence" value="ECO:0007669"/>
    <property type="project" value="UniProtKB-KW"/>
</dbReference>
<dbReference type="GO" id="GO:0016887">
    <property type="term" value="F:ATP hydrolysis activity"/>
    <property type="evidence" value="ECO:0007669"/>
    <property type="project" value="InterPro"/>
</dbReference>
<dbReference type="RefSeq" id="WP_136083097.1">
    <property type="nucleotide sequence ID" value="NZ_CAAHFG010000005.1"/>
</dbReference>
<feature type="domain" description="ABC transporter" evidence="4">
    <location>
        <begin position="6"/>
        <end position="225"/>
    </location>
</feature>
<accession>A0A6C2UDH8</accession>
<dbReference type="SMART" id="SM00382">
    <property type="entry name" value="AAA"/>
    <property type="match status" value="1"/>
</dbReference>
<keyword evidence="2" id="KW-0547">Nucleotide-binding</keyword>
<reference evidence="5 6" key="1">
    <citation type="submission" date="2019-04" db="EMBL/GenBank/DDBJ databases">
        <authorList>
            <person name="Van Vliet M D."/>
        </authorList>
    </citation>
    <scope>NUCLEOTIDE SEQUENCE [LARGE SCALE GENOMIC DNA]</scope>
    <source>
        <strain evidence="5 6">F1</strain>
    </source>
</reference>
<dbReference type="EMBL" id="CAAHFG010000005">
    <property type="protein sequence ID" value="VGO17607.1"/>
    <property type="molecule type" value="Genomic_DNA"/>
</dbReference>
<keyword evidence="1" id="KW-0813">Transport</keyword>
<keyword evidence="6" id="KW-1185">Reference proteome</keyword>
<dbReference type="Proteomes" id="UP000366872">
    <property type="component" value="Unassembled WGS sequence"/>
</dbReference>
<dbReference type="Gene3D" id="3.40.50.300">
    <property type="entry name" value="P-loop containing nucleotide triphosphate hydrolases"/>
    <property type="match status" value="1"/>
</dbReference>
<sequence>MGGSIIVCKDVCVAYGRQEVLHNVNLEIPRGAFLPFIGCNGSGKTTLLRAILGLVPLRRGLIETPFDRAPAGYVPQHKVIDPLYPVSVRQIVEMGLYPRRRRFRRLDEEQRNASAAALEQLGLAEHAKKNFRELSGGMKQKTLIARALVSGSEVIVMDEPTSELDEQSENEVLSHLVELNAQRGITVLMVHHNRELVERFTHTMCRIQRGNAEIVSTGKGGGDNA</sequence>
<protein>
    <submittedName>
        <fullName evidence="5">High-affinity zinc uptake system ATP-binding protein ZnuC</fullName>
    </submittedName>
</protein>
<evidence type="ECO:0000313" key="5">
    <source>
        <dbReference type="EMBL" id="VGO17607.1"/>
    </source>
</evidence>
<dbReference type="InterPro" id="IPR003593">
    <property type="entry name" value="AAA+_ATPase"/>
</dbReference>
<evidence type="ECO:0000313" key="6">
    <source>
        <dbReference type="Proteomes" id="UP000366872"/>
    </source>
</evidence>
<dbReference type="PANTHER" id="PTHR42734">
    <property type="entry name" value="METAL TRANSPORT SYSTEM ATP-BINDING PROTEIN TM_0124-RELATED"/>
    <property type="match status" value="1"/>
</dbReference>
<dbReference type="PROSITE" id="PS50893">
    <property type="entry name" value="ABC_TRANSPORTER_2"/>
    <property type="match status" value="1"/>
</dbReference>
<dbReference type="AlphaFoldDB" id="A0A6C2UDH8"/>
<gene>
    <name evidence="5" type="primary">znuC_2</name>
    <name evidence="5" type="ORF">PDESU_06206</name>
</gene>
<dbReference type="Pfam" id="PF00005">
    <property type="entry name" value="ABC_tran"/>
    <property type="match status" value="1"/>
</dbReference>
<dbReference type="InterPro" id="IPR027417">
    <property type="entry name" value="P-loop_NTPase"/>
</dbReference>
<dbReference type="SUPFAM" id="SSF52540">
    <property type="entry name" value="P-loop containing nucleoside triphosphate hydrolases"/>
    <property type="match status" value="1"/>
</dbReference>
<evidence type="ECO:0000256" key="3">
    <source>
        <dbReference type="ARBA" id="ARBA00022840"/>
    </source>
</evidence>
<proteinExistence type="predicted"/>
<keyword evidence="3 5" id="KW-0067">ATP-binding</keyword>
<organism evidence="5 6">
    <name type="scientific">Pontiella desulfatans</name>
    <dbReference type="NCBI Taxonomy" id="2750659"/>
    <lineage>
        <taxon>Bacteria</taxon>
        <taxon>Pseudomonadati</taxon>
        <taxon>Kiritimatiellota</taxon>
        <taxon>Kiritimatiellia</taxon>
        <taxon>Kiritimatiellales</taxon>
        <taxon>Pontiellaceae</taxon>
        <taxon>Pontiella</taxon>
    </lineage>
</organism>
<dbReference type="InterPro" id="IPR003439">
    <property type="entry name" value="ABC_transporter-like_ATP-bd"/>
</dbReference>
<name>A0A6C2UDH8_PONDE</name>
<evidence type="ECO:0000256" key="2">
    <source>
        <dbReference type="ARBA" id="ARBA00022741"/>
    </source>
</evidence>
<evidence type="ECO:0000256" key="1">
    <source>
        <dbReference type="ARBA" id="ARBA00022448"/>
    </source>
</evidence>
<evidence type="ECO:0000259" key="4">
    <source>
        <dbReference type="PROSITE" id="PS50893"/>
    </source>
</evidence>
<dbReference type="InterPro" id="IPR050153">
    <property type="entry name" value="Metal_Ion_Import_ABC"/>
</dbReference>